<keyword evidence="4 5" id="KW-0479">Metal-binding</keyword>
<dbReference type="AlphaFoldDB" id="D8SKD2"/>
<evidence type="ECO:0000313" key="7">
    <source>
        <dbReference type="EMBL" id="EFJ15316.1"/>
    </source>
</evidence>
<dbReference type="PROSITE" id="PS00086">
    <property type="entry name" value="CYTOCHROME_P450"/>
    <property type="match status" value="1"/>
</dbReference>
<dbReference type="eggNOG" id="KOG2352">
    <property type="taxonomic scope" value="Eukaryota"/>
</dbReference>
<organism evidence="8">
    <name type="scientific">Selaginella moellendorffii</name>
    <name type="common">Spikemoss</name>
    <dbReference type="NCBI Taxonomy" id="88036"/>
    <lineage>
        <taxon>Eukaryota</taxon>
        <taxon>Viridiplantae</taxon>
        <taxon>Streptophyta</taxon>
        <taxon>Embryophyta</taxon>
        <taxon>Tracheophyta</taxon>
        <taxon>Lycopodiopsida</taxon>
        <taxon>Selaginellales</taxon>
        <taxon>Selaginellaceae</taxon>
        <taxon>Selaginella</taxon>
    </lineage>
</organism>
<dbReference type="SUPFAM" id="SSF48264">
    <property type="entry name" value="Cytochrome P450"/>
    <property type="match status" value="1"/>
</dbReference>
<keyword evidence="2" id="KW-0489">Methyltransferase</keyword>
<dbReference type="InterPro" id="IPR001128">
    <property type="entry name" value="Cyt_P450"/>
</dbReference>
<dbReference type="EMBL" id="GL377624">
    <property type="protein sequence ID" value="EFJ15316.1"/>
    <property type="molecule type" value="Genomic_DNA"/>
</dbReference>
<keyword evidence="5" id="KW-0560">Oxidoreductase</keyword>
<dbReference type="InterPro" id="IPR017972">
    <property type="entry name" value="Cyt_P450_CS"/>
</dbReference>
<evidence type="ECO:0000256" key="4">
    <source>
        <dbReference type="PIRSR" id="PIRSR602401-1"/>
    </source>
</evidence>
<gene>
    <name evidence="7" type="ORF">SELMODRAFT_423039</name>
</gene>
<evidence type="ECO:0000256" key="6">
    <source>
        <dbReference type="SAM" id="MobiDB-lite"/>
    </source>
</evidence>
<evidence type="ECO:0000256" key="2">
    <source>
        <dbReference type="ARBA" id="ARBA00022603"/>
    </source>
</evidence>
<dbReference type="Gene3D" id="1.10.630.10">
    <property type="entry name" value="Cytochrome P450"/>
    <property type="match status" value="1"/>
</dbReference>
<keyword evidence="4 5" id="KW-0349">Heme</keyword>
<dbReference type="GO" id="GO:0004497">
    <property type="term" value="F:monooxygenase activity"/>
    <property type="evidence" value="ECO:0007669"/>
    <property type="project" value="UniProtKB-KW"/>
</dbReference>
<evidence type="ECO:0008006" key="9">
    <source>
        <dbReference type="Google" id="ProtNLM"/>
    </source>
</evidence>
<feature type="region of interest" description="Disordered" evidence="6">
    <location>
        <begin position="184"/>
        <end position="223"/>
    </location>
</feature>
<comment type="similarity">
    <text evidence="1">Belongs to the methyltransferase superfamily.</text>
</comment>
<dbReference type="InterPro" id="IPR051419">
    <property type="entry name" value="Lys/N-term_MeTrsfase_sf"/>
</dbReference>
<dbReference type="eggNOG" id="KOG0156">
    <property type="taxonomic scope" value="Eukaryota"/>
</dbReference>
<dbReference type="Gene3D" id="3.40.50.150">
    <property type="entry name" value="Vaccinia Virus protein VP39"/>
    <property type="match status" value="1"/>
</dbReference>
<dbReference type="PANTHER" id="PTHR12176">
    <property type="entry name" value="SAM-DEPENDENT METHYLTRANSFERASE SUPERFAMILY PROTEIN"/>
    <property type="match status" value="1"/>
</dbReference>
<dbReference type="GO" id="GO:0005506">
    <property type="term" value="F:iron ion binding"/>
    <property type="evidence" value="ECO:0007669"/>
    <property type="project" value="InterPro"/>
</dbReference>
<evidence type="ECO:0000256" key="5">
    <source>
        <dbReference type="RuleBase" id="RU000461"/>
    </source>
</evidence>
<dbReference type="GO" id="GO:0020037">
    <property type="term" value="F:heme binding"/>
    <property type="evidence" value="ECO:0007669"/>
    <property type="project" value="InterPro"/>
</dbReference>
<dbReference type="GO" id="GO:0032259">
    <property type="term" value="P:methylation"/>
    <property type="evidence" value="ECO:0007669"/>
    <property type="project" value="UniProtKB-KW"/>
</dbReference>
<dbReference type="Proteomes" id="UP000001514">
    <property type="component" value="Unassembled WGS sequence"/>
</dbReference>
<evidence type="ECO:0000256" key="3">
    <source>
        <dbReference type="ARBA" id="ARBA00022679"/>
    </source>
</evidence>
<keyword evidence="4 5" id="KW-0408">Iron</keyword>
<dbReference type="PANTHER" id="PTHR12176:SF66">
    <property type="entry name" value="S-ADENOSYL-L-METHIONINE-DEPENDENT METHYLTRANSFERASES SUPERFAMILY PROTEIN"/>
    <property type="match status" value="1"/>
</dbReference>
<accession>D8SKD2</accession>
<dbReference type="Gramene" id="EFJ15316">
    <property type="protein sequence ID" value="EFJ15316"/>
    <property type="gene ID" value="SELMODRAFT_423039"/>
</dbReference>
<reference evidence="7 8" key="1">
    <citation type="journal article" date="2011" name="Science">
        <title>The Selaginella genome identifies genetic changes associated with the evolution of vascular plants.</title>
        <authorList>
            <person name="Banks J.A."/>
            <person name="Nishiyama T."/>
            <person name="Hasebe M."/>
            <person name="Bowman J.L."/>
            <person name="Gribskov M."/>
            <person name="dePamphilis C."/>
            <person name="Albert V.A."/>
            <person name="Aono N."/>
            <person name="Aoyama T."/>
            <person name="Ambrose B.A."/>
            <person name="Ashton N.W."/>
            <person name="Axtell M.J."/>
            <person name="Barker E."/>
            <person name="Barker M.S."/>
            <person name="Bennetzen J.L."/>
            <person name="Bonawitz N.D."/>
            <person name="Chapple C."/>
            <person name="Cheng C."/>
            <person name="Correa L.G."/>
            <person name="Dacre M."/>
            <person name="DeBarry J."/>
            <person name="Dreyer I."/>
            <person name="Elias M."/>
            <person name="Engstrom E.M."/>
            <person name="Estelle M."/>
            <person name="Feng L."/>
            <person name="Finet C."/>
            <person name="Floyd S.K."/>
            <person name="Frommer W.B."/>
            <person name="Fujita T."/>
            <person name="Gramzow L."/>
            <person name="Gutensohn M."/>
            <person name="Harholt J."/>
            <person name="Hattori M."/>
            <person name="Heyl A."/>
            <person name="Hirai T."/>
            <person name="Hiwatashi Y."/>
            <person name="Ishikawa M."/>
            <person name="Iwata M."/>
            <person name="Karol K.G."/>
            <person name="Koehler B."/>
            <person name="Kolukisaoglu U."/>
            <person name="Kubo M."/>
            <person name="Kurata T."/>
            <person name="Lalonde S."/>
            <person name="Li K."/>
            <person name="Li Y."/>
            <person name="Litt A."/>
            <person name="Lyons E."/>
            <person name="Manning G."/>
            <person name="Maruyama T."/>
            <person name="Michael T.P."/>
            <person name="Mikami K."/>
            <person name="Miyazaki S."/>
            <person name="Morinaga S."/>
            <person name="Murata T."/>
            <person name="Mueller-Roeber B."/>
            <person name="Nelson D.R."/>
            <person name="Obara M."/>
            <person name="Oguri Y."/>
            <person name="Olmstead R.G."/>
            <person name="Onodera N."/>
            <person name="Petersen B.L."/>
            <person name="Pils B."/>
            <person name="Prigge M."/>
            <person name="Rensing S.A."/>
            <person name="Riano-Pachon D.M."/>
            <person name="Roberts A.W."/>
            <person name="Sato Y."/>
            <person name="Scheller H.V."/>
            <person name="Schulz B."/>
            <person name="Schulz C."/>
            <person name="Shakirov E.V."/>
            <person name="Shibagaki N."/>
            <person name="Shinohara N."/>
            <person name="Shippen D.E."/>
            <person name="Soerensen I."/>
            <person name="Sotooka R."/>
            <person name="Sugimoto N."/>
            <person name="Sugita M."/>
            <person name="Sumikawa N."/>
            <person name="Tanurdzic M."/>
            <person name="Theissen G."/>
            <person name="Ulvskov P."/>
            <person name="Wakazuki S."/>
            <person name="Weng J.K."/>
            <person name="Willats W.W."/>
            <person name="Wipf D."/>
            <person name="Wolf P.G."/>
            <person name="Yang L."/>
            <person name="Zimmer A.D."/>
            <person name="Zhu Q."/>
            <person name="Mitros T."/>
            <person name="Hellsten U."/>
            <person name="Loque D."/>
            <person name="Otillar R."/>
            <person name="Salamov A."/>
            <person name="Schmutz J."/>
            <person name="Shapiro H."/>
            <person name="Lindquist E."/>
            <person name="Lucas S."/>
            <person name="Rokhsar D."/>
            <person name="Grigoriev I.V."/>
        </authorList>
    </citation>
    <scope>NUCLEOTIDE SEQUENCE [LARGE SCALE GENOMIC DNA]</scope>
</reference>
<dbReference type="InterPro" id="IPR036396">
    <property type="entry name" value="Cyt_P450_sf"/>
</dbReference>
<evidence type="ECO:0000256" key="1">
    <source>
        <dbReference type="ARBA" id="ARBA00008361"/>
    </source>
</evidence>
<feature type="binding site" description="axial binding residue" evidence="4">
    <location>
        <position position="264"/>
    </location>
    <ligand>
        <name>heme</name>
        <dbReference type="ChEBI" id="CHEBI:30413"/>
    </ligand>
    <ligandPart>
        <name>Fe</name>
        <dbReference type="ChEBI" id="CHEBI:18248"/>
    </ligandPart>
</feature>
<dbReference type="Pfam" id="PF00067">
    <property type="entry name" value="p450"/>
    <property type="match status" value="1"/>
</dbReference>
<protein>
    <recommendedName>
        <fullName evidence="9">Methyltransferase type 11 domain-containing protein</fullName>
    </recommendedName>
</protein>
<sequence length="551" mass="61430">MAHHKVQTMLNKFALKYCLQSAESQSEEFFRIFSFGWSDLAFRSPGKLMRKICATNLFSNAMVTTSAPCRHGQHPRSIAAQRADPLRQTRVGSLCLTLFSEECPEVSGSTGSARRRGDGFVCRDFVDGLISLDDSDKLSDQEIIVRYGGCRIQTSTIEWYMSEVISKHEVMRNAQEELDQIIGRGGRIRPPKSPIHPGDPQGGPPPPPGVAAGAPPPRGARRWPWHHNPRECKLLVNEFQPERFLSRPGQHVQIIPFSVGRRLCAGYGLAMRSLFFLLATRIQLEQSHHSIGTTLIVYQRVYLGFKPNALGAHCLRVLLRQHRGEGAIANHPVLCEDQLLGSSILSGEIPCYPAFFLAPSAPKPGGYGEISYWDKRYAEQPDALVLGLLQIRDDCPNVNDMVEDGYREIVNTDLSSMVIDNFKARYAHVPQLSYSRDMSAFQDCSFDAVIDKGLAGAMLERVCVTKNILCGVDPAEGVLQMRRETYRILKPQGVFMLITYGHPEIRMPALLEPGLKWSILVYALAKPATEKAVMETIKGVTPDSLPIDERN</sequence>
<dbReference type="InterPro" id="IPR029063">
    <property type="entry name" value="SAM-dependent_MTases_sf"/>
</dbReference>
<dbReference type="InterPro" id="IPR002401">
    <property type="entry name" value="Cyt_P450_E_grp-I"/>
</dbReference>
<comment type="similarity">
    <text evidence="5">Belongs to the cytochrome P450 family.</text>
</comment>
<feature type="compositionally biased region" description="Pro residues" evidence="6">
    <location>
        <begin position="202"/>
        <end position="218"/>
    </location>
</feature>
<dbReference type="InParanoid" id="D8SKD2"/>
<dbReference type="SUPFAM" id="SSF53335">
    <property type="entry name" value="S-adenosyl-L-methionine-dependent methyltransferases"/>
    <property type="match status" value="1"/>
</dbReference>
<comment type="cofactor">
    <cofactor evidence="4">
        <name>heme</name>
        <dbReference type="ChEBI" id="CHEBI:30413"/>
    </cofactor>
</comment>
<name>D8SKD2_SELML</name>
<proteinExistence type="inferred from homology"/>
<dbReference type="GO" id="GO:0016705">
    <property type="term" value="F:oxidoreductase activity, acting on paired donors, with incorporation or reduction of molecular oxygen"/>
    <property type="evidence" value="ECO:0007669"/>
    <property type="project" value="InterPro"/>
</dbReference>
<keyword evidence="8" id="KW-1185">Reference proteome</keyword>
<dbReference type="GO" id="GO:0008168">
    <property type="term" value="F:methyltransferase activity"/>
    <property type="evidence" value="ECO:0007669"/>
    <property type="project" value="UniProtKB-KW"/>
</dbReference>
<evidence type="ECO:0000313" key="8">
    <source>
        <dbReference type="Proteomes" id="UP000001514"/>
    </source>
</evidence>
<dbReference type="KEGG" id="smo:SELMODRAFT_423039"/>
<keyword evidence="5" id="KW-0503">Monooxygenase</keyword>
<dbReference type="PRINTS" id="PR00463">
    <property type="entry name" value="EP450I"/>
</dbReference>
<dbReference type="HOGENOM" id="CLU_494682_0_0_1"/>
<keyword evidence="3" id="KW-0808">Transferase</keyword>